<dbReference type="EMBL" id="OC319517">
    <property type="protein sequence ID" value="CAD7405660.1"/>
    <property type="molecule type" value="Genomic_DNA"/>
</dbReference>
<evidence type="ECO:0000313" key="2">
    <source>
        <dbReference type="EMBL" id="CAD7405660.1"/>
    </source>
</evidence>
<accession>A0A7R9D043</accession>
<organism evidence="2">
    <name type="scientific">Timema cristinae</name>
    <name type="common">Walking stick</name>
    <dbReference type="NCBI Taxonomy" id="61476"/>
    <lineage>
        <taxon>Eukaryota</taxon>
        <taxon>Metazoa</taxon>
        <taxon>Ecdysozoa</taxon>
        <taxon>Arthropoda</taxon>
        <taxon>Hexapoda</taxon>
        <taxon>Insecta</taxon>
        <taxon>Pterygota</taxon>
        <taxon>Neoptera</taxon>
        <taxon>Polyneoptera</taxon>
        <taxon>Phasmatodea</taxon>
        <taxon>Timematodea</taxon>
        <taxon>Timematoidea</taxon>
        <taxon>Timematidae</taxon>
        <taxon>Timema</taxon>
    </lineage>
</organism>
<feature type="region of interest" description="Disordered" evidence="1">
    <location>
        <begin position="123"/>
        <end position="144"/>
    </location>
</feature>
<gene>
    <name evidence="2" type="ORF">TCEB3V08_LOCUS8086</name>
</gene>
<dbReference type="AlphaFoldDB" id="A0A7R9D043"/>
<protein>
    <submittedName>
        <fullName evidence="2">Uncharacterized protein</fullName>
    </submittedName>
</protein>
<evidence type="ECO:0000256" key="1">
    <source>
        <dbReference type="SAM" id="MobiDB-lite"/>
    </source>
</evidence>
<sequence>MYTTTFSAPGRDLNRSLSDTENSVDSDQWAQLLHFTLNTLQQNIGEPGSQRNKGVELGLHRKTKGNQGHTEATEVNKGHTDSTYENTASYYPFGLYTLSTNYANGLGIQKVELEEVNPHLRGGRVENHLGKTTLSSPDRDSNLNIPVLSSRDQHDKRVSQLRHRGGVKYQNHYINTKNTPQLTLPVRATRIFVEEEKNILARCFTKIVNDTREGEGNHSQEKALSITE</sequence>
<reference evidence="2" key="1">
    <citation type="submission" date="2020-11" db="EMBL/GenBank/DDBJ databases">
        <authorList>
            <person name="Tran Van P."/>
        </authorList>
    </citation>
    <scope>NUCLEOTIDE SEQUENCE</scope>
</reference>
<proteinExistence type="predicted"/>
<name>A0A7R9D043_TIMCR</name>
<feature type="region of interest" description="Disordered" evidence="1">
    <location>
        <begin position="1"/>
        <end position="21"/>
    </location>
</feature>